<accession>A0A645E5S3</accession>
<keyword evidence="4 5" id="KW-0472">Membrane</keyword>
<sequence>MQYLWIALTVILIIIEAATTQLVTIWFAAGAVAAFIASLCHLSVIWQAVIFTVVSVVSLIVTRPLVRKFTKTRTEPTNADRCIGKDAVVIESIDNNSAKGQVKVGGIIWTARSSTGEIIEKDAVVKIEKIDGVKLIVSEKQPAMV</sequence>
<comment type="subcellular location">
    <subcellularLocation>
        <location evidence="1">Membrane</location>
        <topology evidence="1">Multi-pass membrane protein</topology>
    </subcellularLocation>
</comment>
<feature type="transmembrane region" description="Helical" evidence="5">
    <location>
        <begin position="43"/>
        <end position="61"/>
    </location>
</feature>
<evidence type="ECO:0000313" key="7">
    <source>
        <dbReference type="EMBL" id="MPM95912.1"/>
    </source>
</evidence>
<organism evidence="7">
    <name type="scientific">bioreactor metagenome</name>
    <dbReference type="NCBI Taxonomy" id="1076179"/>
    <lineage>
        <taxon>unclassified sequences</taxon>
        <taxon>metagenomes</taxon>
        <taxon>ecological metagenomes</taxon>
    </lineage>
</organism>
<dbReference type="SUPFAM" id="SSF141322">
    <property type="entry name" value="NfeD domain-like"/>
    <property type="match status" value="1"/>
</dbReference>
<dbReference type="AlphaFoldDB" id="A0A645E5S3"/>
<comment type="caution">
    <text evidence="7">The sequence shown here is derived from an EMBL/GenBank/DDBJ whole genome shotgun (WGS) entry which is preliminary data.</text>
</comment>
<reference evidence="7" key="1">
    <citation type="submission" date="2019-08" db="EMBL/GenBank/DDBJ databases">
        <authorList>
            <person name="Kucharzyk K."/>
            <person name="Murdoch R.W."/>
            <person name="Higgins S."/>
            <person name="Loffler F."/>
        </authorList>
    </citation>
    <scope>NUCLEOTIDE SEQUENCE</scope>
</reference>
<dbReference type="Pfam" id="PF01957">
    <property type="entry name" value="NfeD"/>
    <property type="match status" value="1"/>
</dbReference>
<dbReference type="InterPro" id="IPR052165">
    <property type="entry name" value="Membrane_assoc_protease"/>
</dbReference>
<protein>
    <recommendedName>
        <fullName evidence="6">NfeD-like C-terminal domain-containing protein</fullName>
    </recommendedName>
</protein>
<dbReference type="GO" id="GO:0005886">
    <property type="term" value="C:plasma membrane"/>
    <property type="evidence" value="ECO:0007669"/>
    <property type="project" value="TreeGrafter"/>
</dbReference>
<dbReference type="PANTHER" id="PTHR33507:SF3">
    <property type="entry name" value="INNER MEMBRANE PROTEIN YBBJ"/>
    <property type="match status" value="1"/>
</dbReference>
<name>A0A645E5S3_9ZZZZ</name>
<dbReference type="EMBL" id="VSSQ01042345">
    <property type="protein sequence ID" value="MPM95912.1"/>
    <property type="molecule type" value="Genomic_DNA"/>
</dbReference>
<keyword evidence="3 5" id="KW-1133">Transmembrane helix</keyword>
<evidence type="ECO:0000256" key="5">
    <source>
        <dbReference type="SAM" id="Phobius"/>
    </source>
</evidence>
<dbReference type="InterPro" id="IPR002810">
    <property type="entry name" value="NfeD-like_C"/>
</dbReference>
<evidence type="ECO:0000256" key="3">
    <source>
        <dbReference type="ARBA" id="ARBA00022989"/>
    </source>
</evidence>
<evidence type="ECO:0000256" key="2">
    <source>
        <dbReference type="ARBA" id="ARBA00022692"/>
    </source>
</evidence>
<evidence type="ECO:0000256" key="4">
    <source>
        <dbReference type="ARBA" id="ARBA00023136"/>
    </source>
</evidence>
<gene>
    <name evidence="7" type="ORF">SDC9_143068</name>
</gene>
<dbReference type="PANTHER" id="PTHR33507">
    <property type="entry name" value="INNER MEMBRANE PROTEIN YBBJ"/>
    <property type="match status" value="1"/>
</dbReference>
<feature type="domain" description="NfeD-like C-terminal" evidence="6">
    <location>
        <begin position="79"/>
        <end position="137"/>
    </location>
</feature>
<evidence type="ECO:0000259" key="6">
    <source>
        <dbReference type="Pfam" id="PF01957"/>
    </source>
</evidence>
<evidence type="ECO:0000256" key="1">
    <source>
        <dbReference type="ARBA" id="ARBA00004141"/>
    </source>
</evidence>
<dbReference type="InterPro" id="IPR012340">
    <property type="entry name" value="NA-bd_OB-fold"/>
</dbReference>
<proteinExistence type="predicted"/>
<dbReference type="Gene3D" id="2.40.50.140">
    <property type="entry name" value="Nucleic acid-binding proteins"/>
    <property type="match status" value="1"/>
</dbReference>
<keyword evidence="2 5" id="KW-0812">Transmembrane</keyword>